<dbReference type="RefSeq" id="XP_025418729.1">
    <property type="nucleotide sequence ID" value="XM_025562944.1"/>
</dbReference>
<comment type="subcellular location">
    <subcellularLocation>
        <location evidence="1">Nucleus</location>
    </subcellularLocation>
</comment>
<dbReference type="Pfam" id="PF18137">
    <property type="entry name" value="WHD_ORC"/>
    <property type="match status" value="1"/>
</dbReference>
<dbReference type="Proteomes" id="UP000694846">
    <property type="component" value="Unplaced"/>
</dbReference>
<dbReference type="CDD" id="cd20704">
    <property type="entry name" value="Orc3"/>
    <property type="match status" value="1"/>
</dbReference>
<keyword evidence="4" id="KW-0597">Phosphoprotein</keyword>
<dbReference type="GeneID" id="112689299"/>
<evidence type="ECO:0000313" key="15">
    <source>
        <dbReference type="RefSeq" id="XP_025418729.1"/>
    </source>
</evidence>
<feature type="transmembrane region" description="Helical" evidence="10">
    <location>
        <begin position="210"/>
        <end position="233"/>
    </location>
</feature>
<evidence type="ECO:0000256" key="9">
    <source>
        <dbReference type="ARBA" id="ARBA00045241"/>
    </source>
</evidence>
<dbReference type="AlphaFoldDB" id="A0A8B8G668"/>
<keyword evidence="6" id="KW-0238">DNA-binding</keyword>
<comment type="function">
    <text evidence="9">Component of the origin recognition complex (ORC) that binds origins of replication. DNA-binding is ATP-dependent. The specific DNA sequences that define origins of replication have not been identified yet. ORC is required to assemble the pre-replication complex necessary to initiate DNA replication. Binds histone H3 and H4 trimethylation marks H3K9me3, H3K27me3 and H4K20me3.</text>
</comment>
<dbReference type="GO" id="GO:0003688">
    <property type="term" value="F:DNA replication origin binding"/>
    <property type="evidence" value="ECO:0007669"/>
    <property type="project" value="TreeGrafter"/>
</dbReference>
<feature type="domain" description="Origin recognition complex subunit 3 N-terminal" evidence="11">
    <location>
        <begin position="3"/>
        <end position="319"/>
    </location>
</feature>
<evidence type="ECO:0000256" key="2">
    <source>
        <dbReference type="ARBA" id="ARBA00010977"/>
    </source>
</evidence>
<dbReference type="GO" id="GO:0005664">
    <property type="term" value="C:nuclear origin of replication recognition complex"/>
    <property type="evidence" value="ECO:0007669"/>
    <property type="project" value="InterPro"/>
</dbReference>
<dbReference type="InterPro" id="IPR045667">
    <property type="entry name" value="ORC3_N"/>
</dbReference>
<accession>A0A8B8G668</accession>
<dbReference type="InterPro" id="IPR020795">
    <property type="entry name" value="ORC3"/>
</dbReference>
<dbReference type="InterPro" id="IPR045663">
    <property type="entry name" value="ORC3_ins"/>
</dbReference>
<evidence type="ECO:0000256" key="8">
    <source>
        <dbReference type="ARBA" id="ARBA00026084"/>
    </source>
</evidence>
<dbReference type="CTD" id="23595"/>
<evidence type="ECO:0000256" key="1">
    <source>
        <dbReference type="ARBA" id="ARBA00004123"/>
    </source>
</evidence>
<evidence type="ECO:0000259" key="11">
    <source>
        <dbReference type="Pfam" id="PF07034"/>
    </source>
</evidence>
<dbReference type="InterPro" id="IPR040855">
    <property type="entry name" value="ORC_WH_C"/>
</dbReference>
<comment type="similarity">
    <text evidence="2">Belongs to the ORC3 family.</text>
</comment>
<feature type="domain" description="Origin recognition complex subunit 3 insertion" evidence="13">
    <location>
        <begin position="356"/>
        <end position="555"/>
    </location>
</feature>
<name>A0A8B8G668_9HEMI</name>
<keyword evidence="14" id="KW-1185">Reference proteome</keyword>
<evidence type="ECO:0000259" key="13">
    <source>
        <dbReference type="Pfam" id="PF19675"/>
    </source>
</evidence>
<evidence type="ECO:0000256" key="5">
    <source>
        <dbReference type="ARBA" id="ARBA00022705"/>
    </source>
</evidence>
<dbReference type="Pfam" id="PF19675">
    <property type="entry name" value="ORC3_ins"/>
    <property type="match status" value="1"/>
</dbReference>
<dbReference type="Pfam" id="PF07034">
    <property type="entry name" value="ORC3_N"/>
    <property type="match status" value="1"/>
</dbReference>
<evidence type="ECO:0000313" key="14">
    <source>
        <dbReference type="Proteomes" id="UP000694846"/>
    </source>
</evidence>
<feature type="domain" description="Origin recognition complex subunit 3 winged helix C-terminal" evidence="12">
    <location>
        <begin position="568"/>
        <end position="678"/>
    </location>
</feature>
<reference evidence="15" key="1">
    <citation type="submission" date="2025-08" db="UniProtKB">
        <authorList>
            <consortium name="RefSeq"/>
        </authorList>
    </citation>
    <scope>IDENTIFICATION</scope>
    <source>
        <tissue evidence="15">Whole body</tissue>
    </source>
</reference>
<protein>
    <recommendedName>
        <fullName evidence="3">Origin recognition complex subunit 3</fullName>
    </recommendedName>
</protein>
<dbReference type="GO" id="GO:0005656">
    <property type="term" value="C:nuclear pre-replicative complex"/>
    <property type="evidence" value="ECO:0007669"/>
    <property type="project" value="TreeGrafter"/>
</dbReference>
<keyword evidence="7" id="KW-0539">Nucleus</keyword>
<evidence type="ECO:0000256" key="7">
    <source>
        <dbReference type="ARBA" id="ARBA00023242"/>
    </source>
</evidence>
<gene>
    <name evidence="15" type="primary">LOC112689299</name>
</gene>
<keyword evidence="10" id="KW-1133">Transmembrane helix</keyword>
<keyword evidence="5" id="KW-0235">DNA replication</keyword>
<evidence type="ECO:0000256" key="3">
    <source>
        <dbReference type="ARBA" id="ARBA00019085"/>
    </source>
</evidence>
<evidence type="ECO:0000256" key="10">
    <source>
        <dbReference type="SAM" id="Phobius"/>
    </source>
</evidence>
<proteinExistence type="inferred from homology"/>
<organism evidence="14 15">
    <name type="scientific">Sipha flava</name>
    <name type="common">yellow sugarcane aphid</name>
    <dbReference type="NCBI Taxonomy" id="143950"/>
    <lineage>
        <taxon>Eukaryota</taxon>
        <taxon>Metazoa</taxon>
        <taxon>Ecdysozoa</taxon>
        <taxon>Arthropoda</taxon>
        <taxon>Hexapoda</taxon>
        <taxon>Insecta</taxon>
        <taxon>Pterygota</taxon>
        <taxon>Neoptera</taxon>
        <taxon>Paraneoptera</taxon>
        <taxon>Hemiptera</taxon>
        <taxon>Sternorrhyncha</taxon>
        <taxon>Aphidomorpha</taxon>
        <taxon>Aphidoidea</taxon>
        <taxon>Aphididae</taxon>
        <taxon>Sipha</taxon>
    </lineage>
</organism>
<evidence type="ECO:0000256" key="4">
    <source>
        <dbReference type="ARBA" id="ARBA00022553"/>
    </source>
</evidence>
<dbReference type="OrthoDB" id="10265211at2759"/>
<evidence type="ECO:0000256" key="6">
    <source>
        <dbReference type="ARBA" id="ARBA00023125"/>
    </source>
</evidence>
<dbReference type="GO" id="GO:0006270">
    <property type="term" value="P:DNA replication initiation"/>
    <property type="evidence" value="ECO:0007669"/>
    <property type="project" value="TreeGrafter"/>
</dbReference>
<dbReference type="PANTHER" id="PTHR12748:SF0">
    <property type="entry name" value="ORIGIN RECOGNITION COMPLEX SUBUNIT 3"/>
    <property type="match status" value="1"/>
</dbReference>
<sequence length="682" mass="78318">MDSTVSASKGCFVFKKQNSEKNKKRKSKGKKQLKSNELKTELWHSTFIDIWTDVKSKLDDLNESIYSKFISESVDFMTTTNNTASHKNIPTACLLTGVNLPDHESLFGLLASSLEKSKPPVAVAILFSEHFTSVKSAVVNMVSQLINSKDDYSDSDEEIDESLNQKSFIKRSECSISTLIDWYNDQPIGTRVAILVKDFEMCQQTVLQNFILLLSCYIDMIPFVLAIGIATSISNLHNALPHHVVTKLKVKMFVSEASVVFLNNIMDKVFLKPDCSFYLGGRILEYVTEVFLYYNFSIKQFVESLKFCLMEHLYLKPLNCICVAHESAQGDLFDSLDEETLKELTKLRSTNYKLKLDYNLKETFLKLIKELKTCIEDFNIGLRILQILVADLPNSPLGTQLREMYSIGMKKHIIDDPSFKTCLQLLKFLSKGDLLTKFDKICHILKNSKKNKRAKYALKLVQSYAISIEEAQLSNVIVEAKTQVDLKPLENLKVVSRSQFKKKLIDNVKHEDIRPMTEFEKARSKTLDDLTDVILRQFLTPPTTMPLHELLIFDDLPSIKRKIIGEDRAAQYTAFVNPQHYIDCDCCELEYTEQILKTMPDICIVYKLHLESRFDQINIYDWLQKFISVVGSDQNELDNDNDVDPALQARFIRAINELQHLGYIRKSKYKADHMQRLTCGSY</sequence>
<dbReference type="GO" id="GO:0031261">
    <property type="term" value="C:DNA replication preinitiation complex"/>
    <property type="evidence" value="ECO:0007669"/>
    <property type="project" value="TreeGrafter"/>
</dbReference>
<keyword evidence="10" id="KW-0472">Membrane</keyword>
<keyword evidence="10" id="KW-0812">Transmembrane</keyword>
<evidence type="ECO:0000259" key="12">
    <source>
        <dbReference type="Pfam" id="PF18137"/>
    </source>
</evidence>
<dbReference type="PANTHER" id="PTHR12748">
    <property type="entry name" value="ORIGIN RECOGNITION COMPLEX SUBUNIT 3"/>
    <property type="match status" value="1"/>
</dbReference>
<comment type="subunit">
    <text evidence="8">Component of ORC, a complex composed of at least 6 subunits: ORC1, ORC2, ORC3, ORC4, ORC5 and ORC6. ORC is regulated in a cell-cycle dependent manner. It is sequentially assembled at the exit from anaphase of mitosis and disassembled as cells enter S phase.</text>
</comment>